<evidence type="ECO:0000256" key="2">
    <source>
        <dbReference type="ARBA" id="ARBA00023015"/>
    </source>
</evidence>
<dbReference type="FunFam" id="3.40.190.290:FF:000001">
    <property type="entry name" value="Transcriptional regulator, LysR family"/>
    <property type="match status" value="1"/>
</dbReference>
<proteinExistence type="inferred from homology"/>
<dbReference type="InterPro" id="IPR036390">
    <property type="entry name" value="WH_DNA-bd_sf"/>
</dbReference>
<evidence type="ECO:0000256" key="3">
    <source>
        <dbReference type="ARBA" id="ARBA00023125"/>
    </source>
</evidence>
<dbReference type="PANTHER" id="PTHR30537">
    <property type="entry name" value="HTH-TYPE TRANSCRIPTIONAL REGULATOR"/>
    <property type="match status" value="1"/>
</dbReference>
<dbReference type="AlphaFoldDB" id="A0A0U5FID9"/>
<evidence type="ECO:0000256" key="1">
    <source>
        <dbReference type="ARBA" id="ARBA00009437"/>
    </source>
</evidence>
<keyword evidence="2" id="KW-0805">Transcription regulation</keyword>
<dbReference type="Pfam" id="PF00126">
    <property type="entry name" value="HTH_1"/>
    <property type="match status" value="1"/>
</dbReference>
<dbReference type="PANTHER" id="PTHR30537:SF35">
    <property type="entry name" value="TRANSCRIPTIONAL REGULATORY PROTEIN"/>
    <property type="match status" value="1"/>
</dbReference>
<protein>
    <submittedName>
        <fullName evidence="5">Transcriptional regulator LysR family</fullName>
    </submittedName>
</protein>
<dbReference type="Gene3D" id="3.40.190.290">
    <property type="match status" value="1"/>
</dbReference>
<dbReference type="GO" id="GO:0003700">
    <property type="term" value="F:DNA-binding transcription factor activity"/>
    <property type="evidence" value="ECO:0007669"/>
    <property type="project" value="InterPro"/>
</dbReference>
<dbReference type="FunFam" id="1.10.10.10:FF:000001">
    <property type="entry name" value="LysR family transcriptional regulator"/>
    <property type="match status" value="1"/>
</dbReference>
<dbReference type="GO" id="GO:0043565">
    <property type="term" value="F:sequence-specific DNA binding"/>
    <property type="evidence" value="ECO:0007669"/>
    <property type="project" value="TreeGrafter"/>
</dbReference>
<organism evidence="5 6">
    <name type="scientific">Xanthomonas citri pv. citri</name>
    <dbReference type="NCBI Taxonomy" id="611301"/>
    <lineage>
        <taxon>Bacteria</taxon>
        <taxon>Pseudomonadati</taxon>
        <taxon>Pseudomonadota</taxon>
        <taxon>Gammaproteobacteria</taxon>
        <taxon>Lysobacterales</taxon>
        <taxon>Lysobacteraceae</taxon>
        <taxon>Xanthomonas</taxon>
    </lineage>
</organism>
<dbReference type="SUPFAM" id="SSF46785">
    <property type="entry name" value="Winged helix' DNA-binding domain"/>
    <property type="match status" value="1"/>
</dbReference>
<gene>
    <name evidence="5" type="ORF">XAC3562_840127</name>
</gene>
<dbReference type="Proteomes" id="UP000052230">
    <property type="component" value="Unassembled WGS sequence"/>
</dbReference>
<evidence type="ECO:0000256" key="4">
    <source>
        <dbReference type="ARBA" id="ARBA00023163"/>
    </source>
</evidence>
<accession>A0A0U5FID9</accession>
<dbReference type="GO" id="GO:0006351">
    <property type="term" value="P:DNA-templated transcription"/>
    <property type="evidence" value="ECO:0007669"/>
    <property type="project" value="TreeGrafter"/>
</dbReference>
<evidence type="ECO:0000313" key="5">
    <source>
        <dbReference type="EMBL" id="CEG18473.1"/>
    </source>
</evidence>
<dbReference type="PROSITE" id="PS50931">
    <property type="entry name" value="HTH_LYSR"/>
    <property type="match status" value="1"/>
</dbReference>
<evidence type="ECO:0000313" key="6">
    <source>
        <dbReference type="Proteomes" id="UP000052230"/>
    </source>
</evidence>
<dbReference type="RefSeq" id="WP_015472773.1">
    <property type="nucleotide sequence ID" value="NZ_CAVLIX010000079.1"/>
</dbReference>
<sequence>MDTLDAMRVFTAVAERSGFSAAADALDRSTASVTRQVAALEQRLGIRLLNRTTRRVSLTSAGSAYYQRCLQLLADLDDLEATIGAQALEPAGVLRVNAPVSYGIERLGALLPGFRARYPQVELDLSLSDRLVDMVEEGFDVAIRITRQPAPMLIARQLGKVRILPCASPSYLARAGTPQHPSDLAGHECLLYHYSPSGDEVRFQGPEGDIDVRLHGGLRANNGHVLSAAALAGQGIVMQPDFLAEPHIAAGRLVRILPDYALGEIGIFAVYTSRSHLAPKVRSFIDYLVECMPVPGPG</sequence>
<keyword evidence="4" id="KW-0804">Transcription</keyword>
<dbReference type="Pfam" id="PF03466">
    <property type="entry name" value="LysR_substrate"/>
    <property type="match status" value="1"/>
</dbReference>
<dbReference type="SUPFAM" id="SSF53850">
    <property type="entry name" value="Periplasmic binding protein-like II"/>
    <property type="match status" value="1"/>
</dbReference>
<reference evidence="5 6" key="1">
    <citation type="submission" date="2014-09" db="EMBL/GenBank/DDBJ databases">
        <authorList>
            <person name="Regsiter A."/>
        </authorList>
    </citation>
    <scope>NUCLEOTIDE SEQUENCE [LARGE SCALE GENOMIC DNA]</scope>
</reference>
<name>A0A0U5FID9_XANCI</name>
<keyword evidence="6" id="KW-1185">Reference proteome</keyword>
<comment type="similarity">
    <text evidence="1">Belongs to the LysR transcriptional regulatory family.</text>
</comment>
<keyword evidence="3" id="KW-0238">DNA-binding</keyword>
<dbReference type="InterPro" id="IPR000847">
    <property type="entry name" value="LysR_HTH_N"/>
</dbReference>
<dbReference type="CDD" id="cd08422">
    <property type="entry name" value="PBP2_CrgA_like"/>
    <property type="match status" value="1"/>
</dbReference>
<comment type="caution">
    <text evidence="5">The sequence shown here is derived from an EMBL/GenBank/DDBJ whole genome shotgun (WGS) entry which is preliminary data.</text>
</comment>
<dbReference type="InterPro" id="IPR058163">
    <property type="entry name" value="LysR-type_TF_proteobact-type"/>
</dbReference>
<dbReference type="EMBL" id="CCXZ01000182">
    <property type="protein sequence ID" value="CEG18473.1"/>
    <property type="molecule type" value="Genomic_DNA"/>
</dbReference>
<dbReference type="InterPro" id="IPR036388">
    <property type="entry name" value="WH-like_DNA-bd_sf"/>
</dbReference>
<dbReference type="InterPro" id="IPR005119">
    <property type="entry name" value="LysR_subst-bd"/>
</dbReference>
<dbReference type="Gene3D" id="1.10.10.10">
    <property type="entry name" value="Winged helix-like DNA-binding domain superfamily/Winged helix DNA-binding domain"/>
    <property type="match status" value="1"/>
</dbReference>